<evidence type="ECO:0000313" key="2">
    <source>
        <dbReference type="Proteomes" id="UP001070176"/>
    </source>
</evidence>
<gene>
    <name evidence="1" type="ORF">OEA66_05235</name>
</gene>
<dbReference type="RefSeq" id="WP_267280391.1">
    <property type="nucleotide sequence ID" value="NZ_JAOVZV010000003.1"/>
</dbReference>
<organism evidence="1 2">
    <name type="scientific">Chryseobacterium luquanense</name>
    <dbReference type="NCBI Taxonomy" id="2983766"/>
    <lineage>
        <taxon>Bacteria</taxon>
        <taxon>Pseudomonadati</taxon>
        <taxon>Bacteroidota</taxon>
        <taxon>Flavobacteriia</taxon>
        <taxon>Flavobacteriales</taxon>
        <taxon>Weeksellaceae</taxon>
        <taxon>Chryseobacterium group</taxon>
        <taxon>Chryseobacterium</taxon>
    </lineage>
</organism>
<name>A0ABT3Y0T8_9FLAO</name>
<evidence type="ECO:0008006" key="3">
    <source>
        <dbReference type="Google" id="ProtNLM"/>
    </source>
</evidence>
<comment type="caution">
    <text evidence="1">The sequence shown here is derived from an EMBL/GenBank/DDBJ whole genome shotgun (WGS) entry which is preliminary data.</text>
</comment>
<dbReference type="Proteomes" id="UP001070176">
    <property type="component" value="Unassembled WGS sequence"/>
</dbReference>
<dbReference type="EMBL" id="JAOVZV010000003">
    <property type="protein sequence ID" value="MCX8531759.1"/>
    <property type="molecule type" value="Genomic_DNA"/>
</dbReference>
<accession>A0ABT3Y0T8</accession>
<proteinExistence type="predicted"/>
<reference evidence="1" key="1">
    <citation type="submission" date="2022-10" db="EMBL/GenBank/DDBJ databases">
        <title>Chryseobacterium sp. nov., a novel bacterial species.</title>
        <authorList>
            <person name="Cao Y."/>
        </authorList>
    </citation>
    <scope>NUCLEOTIDE SEQUENCE</scope>
    <source>
        <strain evidence="1">KC 927</strain>
    </source>
</reference>
<protein>
    <recommendedName>
        <fullName evidence="3">DUF2281 domain-containing protein</fullName>
    </recommendedName>
</protein>
<sequence length="87" mass="10311">MDVTIEQIEKNLESLPKEFFGQVNDYIDFLKSKYSETKVVETDWAENLTDSQKQSIEKGINDIKNEKTYSHEEAKQKIKQYLFEKSK</sequence>
<keyword evidence="2" id="KW-1185">Reference proteome</keyword>
<evidence type="ECO:0000313" key="1">
    <source>
        <dbReference type="EMBL" id="MCX8531759.1"/>
    </source>
</evidence>